<evidence type="ECO:0000313" key="1">
    <source>
        <dbReference type="EMBL" id="SDU29210.1"/>
    </source>
</evidence>
<accession>A0A1H2HBG9</accession>
<proteinExistence type="predicted"/>
<reference evidence="1 2" key="1">
    <citation type="submission" date="2016-10" db="EMBL/GenBank/DDBJ databases">
        <authorList>
            <person name="Varghese N."/>
            <person name="Submissions S."/>
        </authorList>
    </citation>
    <scope>NUCLEOTIDE SEQUENCE [LARGE SCALE GENOMIC DNA]</scope>
    <source>
        <strain evidence="1 2">BS2775</strain>
    </source>
</reference>
<gene>
    <name evidence="1" type="ORF">SAMN04490197_4617</name>
</gene>
<protein>
    <submittedName>
        <fullName evidence="1">Uncharacterized protein</fullName>
    </submittedName>
</protein>
<dbReference type="RefSeq" id="WP_057725825.1">
    <property type="nucleotide sequence ID" value="NZ_JYLM01000013.1"/>
</dbReference>
<dbReference type="OrthoDB" id="9135079at2"/>
<keyword evidence="2" id="KW-1185">Reference proteome</keyword>
<dbReference type="Proteomes" id="UP000183653">
    <property type="component" value="Chromosome I"/>
</dbReference>
<sequence length="384" mass="45105">MSNYFVAYGNWKLRFAQPTLDDSERLLRLYRLPADLDASSHTLLEDLAAQIDTNYCIEISADGAESVGSQPVKTSNLFGDEIPLAVVELSSDKHYRIHHRLTRIDPWIVHLIRIGSPVSVPERTLWKTLASSFDKDHLQLNNWECFYIKGLPDTELEQKFHIEGNFPYFSVCKAWWERVDGRQIPGVVPQLGDEIQYWSYDNHFCEITENTKGDNGYVSVMQYCKRKSSWDDPLFTFKKKVFNEDALERWERNYENQWLQGDPVNALSEYFDYPLKRLPDWRRTRLDLACEITETGNLFMVNFEDCRVHGADENAVHKGRLQQCEIEYLKTRGTPDESLIYRDFERITQEVEKFMDELGLKYQRTNYSKLTFLREYVAEQPALA</sequence>
<organism evidence="1 2">
    <name type="scientific">Pseudomonas orientalis</name>
    <dbReference type="NCBI Taxonomy" id="76758"/>
    <lineage>
        <taxon>Bacteria</taxon>
        <taxon>Pseudomonadati</taxon>
        <taxon>Pseudomonadota</taxon>
        <taxon>Gammaproteobacteria</taxon>
        <taxon>Pseudomonadales</taxon>
        <taxon>Pseudomonadaceae</taxon>
        <taxon>Pseudomonas</taxon>
    </lineage>
</organism>
<dbReference type="AlphaFoldDB" id="A0A1H2HBG9"/>
<name>A0A1H2HBG9_9PSED</name>
<dbReference type="EMBL" id="LT629782">
    <property type="protein sequence ID" value="SDU29210.1"/>
    <property type="molecule type" value="Genomic_DNA"/>
</dbReference>
<evidence type="ECO:0000313" key="2">
    <source>
        <dbReference type="Proteomes" id="UP000183653"/>
    </source>
</evidence>